<dbReference type="InterPro" id="IPR024072">
    <property type="entry name" value="DHFR-like_dom_sf"/>
</dbReference>
<protein>
    <submittedName>
        <fullName evidence="2">Dihydrofolate reductase</fullName>
    </submittedName>
</protein>
<gene>
    <name evidence="2" type="ORF">GIW81_15535</name>
</gene>
<dbReference type="Pfam" id="PF01872">
    <property type="entry name" value="RibD_C"/>
    <property type="match status" value="1"/>
</dbReference>
<name>A0A6I3KSP7_9HYPH</name>
<proteinExistence type="predicted"/>
<reference evidence="2 3" key="1">
    <citation type="submission" date="2019-11" db="EMBL/GenBank/DDBJ databases">
        <title>Identification of a novel strain.</title>
        <authorList>
            <person name="Xu Q."/>
            <person name="Wang G."/>
        </authorList>
    </citation>
    <scope>NUCLEOTIDE SEQUENCE [LARGE SCALE GENOMIC DNA]</scope>
    <source>
        <strain evidence="3">xq</strain>
    </source>
</reference>
<dbReference type="GO" id="GO:0009231">
    <property type="term" value="P:riboflavin biosynthetic process"/>
    <property type="evidence" value="ECO:0007669"/>
    <property type="project" value="InterPro"/>
</dbReference>
<organism evidence="2 3">
    <name type="scientific">Hyphomicrobium album</name>
    <dbReference type="NCBI Taxonomy" id="2665159"/>
    <lineage>
        <taxon>Bacteria</taxon>
        <taxon>Pseudomonadati</taxon>
        <taxon>Pseudomonadota</taxon>
        <taxon>Alphaproteobacteria</taxon>
        <taxon>Hyphomicrobiales</taxon>
        <taxon>Hyphomicrobiaceae</taxon>
        <taxon>Hyphomicrobium</taxon>
    </lineage>
</organism>
<dbReference type="Gene3D" id="3.40.430.10">
    <property type="entry name" value="Dihydrofolate Reductase, subunit A"/>
    <property type="match status" value="1"/>
</dbReference>
<dbReference type="SUPFAM" id="SSF53597">
    <property type="entry name" value="Dihydrofolate reductase-like"/>
    <property type="match status" value="1"/>
</dbReference>
<accession>A0A6I3KSP7</accession>
<dbReference type="InterPro" id="IPR002734">
    <property type="entry name" value="RibDG_C"/>
</dbReference>
<dbReference type="Proteomes" id="UP000440694">
    <property type="component" value="Unassembled WGS sequence"/>
</dbReference>
<dbReference type="RefSeq" id="WP_154740260.1">
    <property type="nucleotide sequence ID" value="NZ_WMBQ01000002.1"/>
</dbReference>
<comment type="caution">
    <text evidence="2">The sequence shown here is derived from an EMBL/GenBank/DDBJ whole genome shotgun (WGS) entry which is preliminary data.</text>
</comment>
<evidence type="ECO:0000259" key="1">
    <source>
        <dbReference type="Pfam" id="PF01872"/>
    </source>
</evidence>
<dbReference type="EMBL" id="WMBQ01000002">
    <property type="protein sequence ID" value="MTD95751.1"/>
    <property type="molecule type" value="Genomic_DNA"/>
</dbReference>
<sequence>MGKLVFGMNISLDGYVDGLSGNFEMGPPGPKLFRYWIENVRGIAATVYGRRMYEVMRYWDDDHPEWDEPRREFGMVWRELPKWVVSRTLQSVGPNATLIAGDIETQVRELKARTEGTISVAGPELAGLMTKFGLIDQYHLLLRPFVLGQGKPFFHGARPPLRLVSSELVDDETVHLAYEPA</sequence>
<evidence type="ECO:0000313" key="3">
    <source>
        <dbReference type="Proteomes" id="UP000440694"/>
    </source>
</evidence>
<dbReference type="GO" id="GO:0008703">
    <property type="term" value="F:5-amino-6-(5-phosphoribosylamino)uracil reductase activity"/>
    <property type="evidence" value="ECO:0007669"/>
    <property type="project" value="InterPro"/>
</dbReference>
<feature type="domain" description="Bacterial bifunctional deaminase-reductase C-terminal" evidence="1">
    <location>
        <begin position="4"/>
        <end position="173"/>
    </location>
</feature>
<evidence type="ECO:0000313" key="2">
    <source>
        <dbReference type="EMBL" id="MTD95751.1"/>
    </source>
</evidence>
<dbReference type="AlphaFoldDB" id="A0A6I3KSP7"/>
<keyword evidence="3" id="KW-1185">Reference proteome</keyword>